<organism evidence="1 2">
    <name type="scientific">Stenotrophomonas maltophilia</name>
    <name type="common">Pseudomonas maltophilia</name>
    <name type="synonym">Xanthomonas maltophilia</name>
    <dbReference type="NCBI Taxonomy" id="40324"/>
    <lineage>
        <taxon>Bacteria</taxon>
        <taxon>Pseudomonadati</taxon>
        <taxon>Pseudomonadota</taxon>
        <taxon>Gammaproteobacteria</taxon>
        <taxon>Lysobacterales</taxon>
        <taxon>Lysobacteraceae</taxon>
        <taxon>Stenotrophomonas</taxon>
        <taxon>Stenotrophomonas maltophilia group</taxon>
    </lineage>
</organism>
<reference evidence="1 2" key="1">
    <citation type="journal article" date="2017" name="Front. Microbiol.">
        <title>Double-Face Meets the Bacterial World: The Opportunistic Pathogen Stenotrophomonas maltophilia.</title>
        <authorList>
            <person name="Lira F."/>
            <person name="Berg G."/>
            <person name="Martinez J.L."/>
        </authorList>
    </citation>
    <scope>NUCLEOTIDE SEQUENCE [LARGE SCALE GENOMIC DNA]</scope>
    <source>
        <strain evidence="1 2">EA1</strain>
    </source>
</reference>
<evidence type="ECO:0000313" key="2">
    <source>
        <dbReference type="Proteomes" id="UP000230167"/>
    </source>
</evidence>
<gene>
    <name evidence="1" type="ORF">B9Y64_17265</name>
</gene>
<proteinExistence type="predicted"/>
<accession>A0A2J0U7H0</accession>
<name>A0A2J0U7H0_STEMA</name>
<dbReference type="OrthoDB" id="6049997at2"/>
<dbReference type="AlphaFoldDB" id="A0A2J0U7H0"/>
<dbReference type="RefSeq" id="WP_100441785.1">
    <property type="nucleotide sequence ID" value="NZ_CBCPIZ010000008.1"/>
</dbReference>
<protein>
    <submittedName>
        <fullName evidence="1">Uncharacterized protein</fullName>
    </submittedName>
</protein>
<sequence>MELEAKRVIFFSQQDERFFFEWIGRIGCIGNVVGRGDVIYLPLDPDAVLEEEVWELAALFRRYRIPLAQLRTLEAGRYSRALRDALRE</sequence>
<evidence type="ECO:0000313" key="1">
    <source>
        <dbReference type="EMBL" id="PJL25270.1"/>
    </source>
</evidence>
<comment type="caution">
    <text evidence="1">The sequence shown here is derived from an EMBL/GenBank/DDBJ whole genome shotgun (WGS) entry which is preliminary data.</text>
</comment>
<dbReference type="EMBL" id="NEQV01000006">
    <property type="protein sequence ID" value="PJL25270.1"/>
    <property type="molecule type" value="Genomic_DNA"/>
</dbReference>
<dbReference type="Proteomes" id="UP000230167">
    <property type="component" value="Unassembled WGS sequence"/>
</dbReference>